<dbReference type="Pfam" id="PF13828">
    <property type="entry name" value="DUF4190"/>
    <property type="match status" value="1"/>
</dbReference>
<evidence type="ECO:0000313" key="4">
    <source>
        <dbReference type="Proteomes" id="UP000613512"/>
    </source>
</evidence>
<feature type="transmembrane region" description="Helical" evidence="1">
    <location>
        <begin position="50"/>
        <end position="75"/>
    </location>
</feature>
<feature type="transmembrane region" description="Helical" evidence="1">
    <location>
        <begin position="12"/>
        <end position="38"/>
    </location>
</feature>
<reference evidence="3" key="1">
    <citation type="journal article" date="2014" name="Int. J. Syst. Evol. Microbiol.">
        <title>Complete genome sequence of Corynebacterium casei LMG S-19264T (=DSM 44701T), isolated from a smear-ripened cheese.</title>
        <authorList>
            <consortium name="US DOE Joint Genome Institute (JGI-PGF)"/>
            <person name="Walter F."/>
            <person name="Albersmeier A."/>
            <person name="Kalinowski J."/>
            <person name="Ruckert C."/>
        </authorList>
    </citation>
    <scope>NUCLEOTIDE SEQUENCE</scope>
    <source>
        <strain evidence="3">CGMCC 1.12408</strain>
    </source>
</reference>
<keyword evidence="1" id="KW-1133">Transmembrane helix</keyword>
<feature type="domain" description="DUF4190" evidence="2">
    <location>
        <begin position="11"/>
        <end position="63"/>
    </location>
</feature>
<organism evidence="3 4">
    <name type="scientific">Ornithinibacillus halotolerans</name>
    <dbReference type="NCBI Taxonomy" id="1274357"/>
    <lineage>
        <taxon>Bacteria</taxon>
        <taxon>Bacillati</taxon>
        <taxon>Bacillota</taxon>
        <taxon>Bacilli</taxon>
        <taxon>Bacillales</taxon>
        <taxon>Bacillaceae</taxon>
        <taxon>Ornithinibacillus</taxon>
    </lineage>
</organism>
<evidence type="ECO:0000256" key="1">
    <source>
        <dbReference type="SAM" id="Phobius"/>
    </source>
</evidence>
<dbReference type="RefSeq" id="WP_188386111.1">
    <property type="nucleotide sequence ID" value="NZ_BMEY01000027.1"/>
</dbReference>
<keyword evidence="1" id="KW-0812">Transmembrane</keyword>
<protein>
    <recommendedName>
        <fullName evidence="2">DUF4190 domain-containing protein</fullName>
    </recommendedName>
</protein>
<keyword evidence="1" id="KW-0472">Membrane</keyword>
<sequence length="82" mass="8538">MSGRVDTNSKSTISLTLGIFSIVLPLIGLVPGIIGLVFSRKTANENGRGLATAGFIFSIVGITIQSFGILAFITFNSITSFG</sequence>
<reference evidence="3" key="2">
    <citation type="submission" date="2020-09" db="EMBL/GenBank/DDBJ databases">
        <authorList>
            <person name="Sun Q."/>
            <person name="Zhou Y."/>
        </authorList>
    </citation>
    <scope>NUCLEOTIDE SEQUENCE</scope>
    <source>
        <strain evidence="3">CGMCC 1.12408</strain>
    </source>
</reference>
<proteinExistence type="predicted"/>
<dbReference type="InterPro" id="IPR025241">
    <property type="entry name" value="DUF4190"/>
</dbReference>
<evidence type="ECO:0000259" key="2">
    <source>
        <dbReference type="Pfam" id="PF13828"/>
    </source>
</evidence>
<evidence type="ECO:0000313" key="3">
    <source>
        <dbReference type="EMBL" id="GGA90662.1"/>
    </source>
</evidence>
<dbReference type="Proteomes" id="UP000613512">
    <property type="component" value="Unassembled WGS sequence"/>
</dbReference>
<accession>A0A916S9G1</accession>
<comment type="caution">
    <text evidence="3">The sequence shown here is derived from an EMBL/GenBank/DDBJ whole genome shotgun (WGS) entry which is preliminary data.</text>
</comment>
<dbReference type="AlphaFoldDB" id="A0A916S9G1"/>
<keyword evidence="4" id="KW-1185">Reference proteome</keyword>
<name>A0A916S9G1_9BACI</name>
<dbReference type="EMBL" id="BMEY01000027">
    <property type="protein sequence ID" value="GGA90662.1"/>
    <property type="molecule type" value="Genomic_DNA"/>
</dbReference>
<gene>
    <name evidence="3" type="ORF">GCM10008025_36490</name>
</gene>